<dbReference type="SMART" id="SM00645">
    <property type="entry name" value="Pept_C1"/>
    <property type="match status" value="1"/>
</dbReference>
<comment type="similarity">
    <text evidence="1">Belongs to the peptidase C1 family.</text>
</comment>
<evidence type="ECO:0000259" key="3">
    <source>
        <dbReference type="SMART" id="SM00645"/>
    </source>
</evidence>
<evidence type="ECO:0000256" key="2">
    <source>
        <dbReference type="ARBA" id="ARBA00023157"/>
    </source>
</evidence>
<dbReference type="GO" id="GO:0006508">
    <property type="term" value="P:proteolysis"/>
    <property type="evidence" value="ECO:0007669"/>
    <property type="project" value="InterPro"/>
</dbReference>
<reference evidence="5" key="1">
    <citation type="submission" date="2016-10" db="EMBL/GenBank/DDBJ databases">
        <authorList>
            <person name="Benchimol M."/>
            <person name="Almeida L.G."/>
            <person name="Vasconcelos A.T."/>
            <person name="Perreira-Neves A."/>
            <person name="Rosa I.A."/>
            <person name="Tasca T."/>
            <person name="Bogo M.R."/>
            <person name="de Souza W."/>
        </authorList>
    </citation>
    <scope>NUCLEOTIDE SEQUENCE [LARGE SCALE GENOMIC DNA]</scope>
    <source>
        <strain evidence="5">K</strain>
    </source>
</reference>
<dbReference type="FunFam" id="3.90.70.10:FF:000039">
    <property type="entry name" value="Cysteine proteinase 2, putative"/>
    <property type="match status" value="1"/>
</dbReference>
<keyword evidence="2" id="KW-1015">Disulfide bond</keyword>
<dbReference type="InterPro" id="IPR038765">
    <property type="entry name" value="Papain-like_cys_pep_sf"/>
</dbReference>
<proteinExistence type="inferred from homology"/>
<evidence type="ECO:0000259" key="4">
    <source>
        <dbReference type="SMART" id="SM00848"/>
    </source>
</evidence>
<accession>A0A1J4J2H0</accession>
<comment type="caution">
    <text evidence="5">The sequence shown here is derived from an EMBL/GenBank/DDBJ whole genome shotgun (WGS) entry which is preliminary data.</text>
</comment>
<dbReference type="InterPro" id="IPR025661">
    <property type="entry name" value="Pept_asp_AS"/>
</dbReference>
<gene>
    <name evidence="5" type="primary">Ctsl1</name>
    <name evidence="5" type="ORF">TRFO_11629</name>
</gene>
<dbReference type="Proteomes" id="UP000179807">
    <property type="component" value="Unassembled WGS sequence"/>
</dbReference>
<dbReference type="OrthoDB" id="6479863at2759"/>
<dbReference type="InterPro" id="IPR039417">
    <property type="entry name" value="Peptidase_C1A_papain-like"/>
</dbReference>
<dbReference type="PROSITE" id="PS00640">
    <property type="entry name" value="THIOL_PROTEASE_ASN"/>
    <property type="match status" value="1"/>
</dbReference>
<dbReference type="EMBL" id="MLAK01001382">
    <property type="protein sequence ID" value="OHS93638.1"/>
    <property type="molecule type" value="Genomic_DNA"/>
</dbReference>
<dbReference type="CDD" id="cd02248">
    <property type="entry name" value="Peptidase_C1A"/>
    <property type="match status" value="1"/>
</dbReference>
<dbReference type="Pfam" id="PF08246">
    <property type="entry name" value="Inhibitor_I29"/>
    <property type="match status" value="1"/>
</dbReference>
<dbReference type="RefSeq" id="XP_068346775.1">
    <property type="nucleotide sequence ID" value="XM_068496143.1"/>
</dbReference>
<dbReference type="InterPro" id="IPR013201">
    <property type="entry name" value="Prot_inhib_I29"/>
</dbReference>
<dbReference type="InterPro" id="IPR013128">
    <property type="entry name" value="Peptidase_C1A"/>
</dbReference>
<dbReference type="Gene3D" id="3.90.70.10">
    <property type="entry name" value="Cysteine proteinases"/>
    <property type="match status" value="1"/>
</dbReference>
<dbReference type="GeneID" id="94830847"/>
<evidence type="ECO:0000256" key="1">
    <source>
        <dbReference type="ARBA" id="ARBA00008455"/>
    </source>
</evidence>
<dbReference type="Pfam" id="PF00112">
    <property type="entry name" value="Peptidase_C1"/>
    <property type="match status" value="1"/>
</dbReference>
<dbReference type="InterPro" id="IPR000169">
    <property type="entry name" value="Pept_cys_AS"/>
</dbReference>
<evidence type="ECO:0000313" key="6">
    <source>
        <dbReference type="Proteomes" id="UP000179807"/>
    </source>
</evidence>
<evidence type="ECO:0000313" key="5">
    <source>
        <dbReference type="EMBL" id="OHS93638.1"/>
    </source>
</evidence>
<dbReference type="PROSITE" id="PS00139">
    <property type="entry name" value="THIOL_PROTEASE_CYS"/>
    <property type="match status" value="1"/>
</dbReference>
<sequence>MIAIITVMISFGMSFPLYQVHEEKAFISWMRSHNIVYTSDEYHIRLGIYLTNARYVQEHNSRNPSFKLSLNKFSTHTPTEYKAILGFNPKYENIRKVKFGKISNPETNIDQLDWRDKGIVNDIKDQGKCGSCWAFSGVQCIESAWVLAGNPLERFSEQSVVDCTTSCGGCQGGGYYIAFVHIRSVQSGKLNPESEYPYTATDGNDCEFSLHSKVGNLKNFYDVRYSNETDLAICCANYGPACCSVDASHASFQLYSSGIYDEPECSKTTLDHGVGLVGYGVENDVKYWIVRNSWGKAWGEEGYIRMLWDNNQCGLATRSMIVTVK</sequence>
<dbReference type="SUPFAM" id="SSF54001">
    <property type="entry name" value="Cysteine proteinases"/>
    <property type="match status" value="1"/>
</dbReference>
<dbReference type="AlphaFoldDB" id="A0A1J4J2H0"/>
<name>A0A1J4J2H0_9EUKA</name>
<dbReference type="InterPro" id="IPR000668">
    <property type="entry name" value="Peptidase_C1A_C"/>
</dbReference>
<dbReference type="SMART" id="SM00848">
    <property type="entry name" value="Inhibitor_I29"/>
    <property type="match status" value="1"/>
</dbReference>
<dbReference type="PRINTS" id="PR00705">
    <property type="entry name" value="PAPAIN"/>
</dbReference>
<dbReference type="GO" id="GO:0008234">
    <property type="term" value="F:cysteine-type peptidase activity"/>
    <property type="evidence" value="ECO:0007669"/>
    <property type="project" value="InterPro"/>
</dbReference>
<dbReference type="PANTHER" id="PTHR12411">
    <property type="entry name" value="CYSTEINE PROTEASE FAMILY C1-RELATED"/>
    <property type="match status" value="1"/>
</dbReference>
<protein>
    <submittedName>
        <fullName evidence="5">Cathepsin L1</fullName>
    </submittedName>
</protein>
<feature type="domain" description="Peptidase C1A papain C-terminal" evidence="3">
    <location>
        <begin position="108"/>
        <end position="323"/>
    </location>
</feature>
<dbReference type="VEuPathDB" id="TrichDB:TRFO_11629"/>
<feature type="domain" description="Cathepsin propeptide inhibitor" evidence="4">
    <location>
        <begin position="26"/>
        <end position="81"/>
    </location>
</feature>
<organism evidence="5 6">
    <name type="scientific">Tritrichomonas foetus</name>
    <dbReference type="NCBI Taxonomy" id="1144522"/>
    <lineage>
        <taxon>Eukaryota</taxon>
        <taxon>Metamonada</taxon>
        <taxon>Parabasalia</taxon>
        <taxon>Tritrichomonadida</taxon>
        <taxon>Tritrichomonadidae</taxon>
        <taxon>Tritrichomonas</taxon>
    </lineage>
</organism>
<keyword evidence="6" id="KW-1185">Reference proteome</keyword>